<dbReference type="RefSeq" id="WP_064084261.1">
    <property type="nucleotide sequence ID" value="NZ_LXSF01000002.1"/>
</dbReference>
<gene>
    <name evidence="3" type="ORF">A7P85_02685</name>
</gene>
<dbReference type="Pfam" id="PF00582">
    <property type="entry name" value="Usp"/>
    <property type="match status" value="1"/>
</dbReference>
<comment type="caution">
    <text evidence="3">The sequence shown here is derived from an EMBL/GenBank/DDBJ whole genome shotgun (WGS) entry which is preliminary data.</text>
</comment>
<comment type="similarity">
    <text evidence="1">Belongs to the universal stress protein A family.</text>
</comment>
<dbReference type="AlphaFoldDB" id="A0A1A9RH27"/>
<evidence type="ECO:0000313" key="4">
    <source>
        <dbReference type="Proteomes" id="UP000078003"/>
    </source>
</evidence>
<dbReference type="PANTHER" id="PTHR46268:SF6">
    <property type="entry name" value="UNIVERSAL STRESS PROTEIN UP12"/>
    <property type="match status" value="1"/>
</dbReference>
<dbReference type="InterPro" id="IPR006015">
    <property type="entry name" value="Universal_stress_UspA"/>
</dbReference>
<evidence type="ECO:0000313" key="3">
    <source>
        <dbReference type="EMBL" id="OAM17272.1"/>
    </source>
</evidence>
<proteinExistence type="inferred from homology"/>
<evidence type="ECO:0000256" key="1">
    <source>
        <dbReference type="ARBA" id="ARBA00008791"/>
    </source>
</evidence>
<dbReference type="SUPFAM" id="SSF52402">
    <property type="entry name" value="Adenine nucleotide alpha hydrolases-like"/>
    <property type="match status" value="1"/>
</dbReference>
<dbReference type="InterPro" id="IPR014729">
    <property type="entry name" value="Rossmann-like_a/b/a_fold"/>
</dbReference>
<dbReference type="CDD" id="cd00293">
    <property type="entry name" value="USP-like"/>
    <property type="match status" value="1"/>
</dbReference>
<evidence type="ECO:0000259" key="2">
    <source>
        <dbReference type="Pfam" id="PF00582"/>
    </source>
</evidence>
<dbReference type="Gene3D" id="3.40.50.620">
    <property type="entry name" value="HUPs"/>
    <property type="match status" value="1"/>
</dbReference>
<dbReference type="PANTHER" id="PTHR46268">
    <property type="entry name" value="STRESS RESPONSE PROTEIN NHAX"/>
    <property type="match status" value="1"/>
</dbReference>
<accession>A0A1A9RH27</accession>
<sequence>MYQRIFVPIDDSKTSLYALEQACRLAKATDAVLVAVHVVDLTDLKREASRLPNSEELYAAEMQVADHAEAVMKQAGVKYEVSTLENDGMRISDVLIKEAVRQECDLIAMGTHGFSGLLHLLMGSVAEGVLRQAPMPVLLFRRPDSET</sequence>
<dbReference type="InterPro" id="IPR006016">
    <property type="entry name" value="UspA"/>
</dbReference>
<feature type="domain" description="UspA" evidence="2">
    <location>
        <begin position="1"/>
        <end position="141"/>
    </location>
</feature>
<reference evidence="4" key="1">
    <citation type="submission" date="2016-05" db="EMBL/GenBank/DDBJ databases">
        <title>Draft genome of Corynebacterium afermentans subsp. afermentans LCDC 88199T.</title>
        <authorList>
            <person name="Bernier A.-M."/>
            <person name="Bernard K."/>
        </authorList>
    </citation>
    <scope>NUCLEOTIDE SEQUENCE [LARGE SCALE GENOMIC DNA]</scope>
    <source>
        <strain evidence="4">NML01-0328</strain>
    </source>
</reference>
<dbReference type="Proteomes" id="UP000078003">
    <property type="component" value="Unassembled WGS sequence"/>
</dbReference>
<name>A0A1A9RH27_EIKCO</name>
<organism evidence="3 4">
    <name type="scientific">Eikenella corrodens</name>
    <dbReference type="NCBI Taxonomy" id="539"/>
    <lineage>
        <taxon>Bacteria</taxon>
        <taxon>Pseudomonadati</taxon>
        <taxon>Pseudomonadota</taxon>
        <taxon>Betaproteobacteria</taxon>
        <taxon>Neisseriales</taxon>
        <taxon>Neisseriaceae</taxon>
        <taxon>Eikenella</taxon>
    </lineage>
</organism>
<dbReference type="EMBL" id="LXSF01000002">
    <property type="protein sequence ID" value="OAM17272.1"/>
    <property type="molecule type" value="Genomic_DNA"/>
</dbReference>
<dbReference type="PRINTS" id="PR01438">
    <property type="entry name" value="UNVRSLSTRESS"/>
</dbReference>
<protein>
    <recommendedName>
        <fullName evidence="2">UspA domain-containing protein</fullName>
    </recommendedName>
</protein>